<dbReference type="PRINTS" id="PR01415">
    <property type="entry name" value="ANKYRIN"/>
</dbReference>
<accession>A0ABP0WVV7</accession>
<dbReference type="PROSITE" id="PS50088">
    <property type="entry name" value="ANK_REPEAT"/>
    <property type="match status" value="2"/>
</dbReference>
<reference evidence="4" key="1">
    <citation type="submission" date="2024-02" db="EMBL/GenBank/DDBJ databases">
        <authorList>
            <consortium name="ELIXIR-Norway"/>
            <consortium name="Elixir Norway"/>
        </authorList>
    </citation>
    <scope>NUCLEOTIDE SEQUENCE</scope>
</reference>
<dbReference type="Pfam" id="PF00023">
    <property type="entry name" value="Ank"/>
    <property type="match status" value="1"/>
</dbReference>
<feature type="transmembrane region" description="Helical" evidence="3">
    <location>
        <begin position="615"/>
        <end position="639"/>
    </location>
</feature>
<dbReference type="Gene3D" id="1.25.40.20">
    <property type="entry name" value="Ankyrin repeat-containing domain"/>
    <property type="match status" value="2"/>
</dbReference>
<keyword evidence="3" id="KW-1133">Transmembrane helix</keyword>
<dbReference type="SMART" id="SM00248">
    <property type="entry name" value="ANK"/>
    <property type="match status" value="6"/>
</dbReference>
<feature type="compositionally biased region" description="Basic and acidic residues" evidence="2">
    <location>
        <begin position="280"/>
        <end position="292"/>
    </location>
</feature>
<dbReference type="InterPro" id="IPR036770">
    <property type="entry name" value="Ankyrin_rpt-contain_sf"/>
</dbReference>
<evidence type="ECO:0000313" key="4">
    <source>
        <dbReference type="EMBL" id="CAK9270999.1"/>
    </source>
</evidence>
<keyword evidence="1" id="KW-0040">ANK repeat</keyword>
<dbReference type="SUPFAM" id="SSF48403">
    <property type="entry name" value="Ankyrin repeat"/>
    <property type="match status" value="1"/>
</dbReference>
<feature type="compositionally biased region" description="Gly residues" evidence="2">
    <location>
        <begin position="770"/>
        <end position="779"/>
    </location>
</feature>
<protein>
    <recommendedName>
        <fullName evidence="6">PGG domain-containing protein</fullName>
    </recommendedName>
</protein>
<feature type="transmembrane region" description="Helical" evidence="3">
    <location>
        <begin position="651"/>
        <end position="670"/>
    </location>
</feature>
<organism evidence="4 5">
    <name type="scientific">Sphagnum jensenii</name>
    <dbReference type="NCBI Taxonomy" id="128206"/>
    <lineage>
        <taxon>Eukaryota</taxon>
        <taxon>Viridiplantae</taxon>
        <taxon>Streptophyta</taxon>
        <taxon>Embryophyta</taxon>
        <taxon>Bryophyta</taxon>
        <taxon>Sphagnophytina</taxon>
        <taxon>Sphagnopsida</taxon>
        <taxon>Sphagnales</taxon>
        <taxon>Sphagnaceae</taxon>
        <taxon>Sphagnum</taxon>
    </lineage>
</organism>
<feature type="region of interest" description="Disordered" evidence="2">
    <location>
        <begin position="231"/>
        <end position="292"/>
    </location>
</feature>
<evidence type="ECO:0000256" key="1">
    <source>
        <dbReference type="PROSITE-ProRule" id="PRU00023"/>
    </source>
</evidence>
<evidence type="ECO:0008006" key="6">
    <source>
        <dbReference type="Google" id="ProtNLM"/>
    </source>
</evidence>
<evidence type="ECO:0000313" key="5">
    <source>
        <dbReference type="Proteomes" id="UP001497444"/>
    </source>
</evidence>
<dbReference type="PANTHER" id="PTHR24121:SF21">
    <property type="entry name" value="ANKYRIN REPEAT FAMILY PROTEIN"/>
    <property type="match status" value="1"/>
</dbReference>
<feature type="compositionally biased region" description="Low complexity" evidence="2">
    <location>
        <begin position="746"/>
        <end position="769"/>
    </location>
</feature>
<evidence type="ECO:0000256" key="2">
    <source>
        <dbReference type="SAM" id="MobiDB-lite"/>
    </source>
</evidence>
<feature type="repeat" description="ANK" evidence="1">
    <location>
        <begin position="312"/>
        <end position="332"/>
    </location>
</feature>
<feature type="transmembrane region" description="Helical" evidence="3">
    <location>
        <begin position="552"/>
        <end position="571"/>
    </location>
</feature>
<gene>
    <name evidence="4" type="ORF">CSSPJE1EN1_LOCUS16477</name>
</gene>
<dbReference type="InterPro" id="IPR002110">
    <property type="entry name" value="Ankyrin_rpt"/>
</dbReference>
<keyword evidence="3" id="KW-0812">Transmembrane</keyword>
<keyword evidence="3" id="KW-0472">Membrane</keyword>
<evidence type="ECO:0000256" key="3">
    <source>
        <dbReference type="SAM" id="Phobius"/>
    </source>
</evidence>
<keyword evidence="5" id="KW-1185">Reference proteome</keyword>
<sequence length="779" mass="86216">MDSSVAKIKLRANKIHEIEHLTDTHVGRYVEGGVIGLMELARDGDVRDFKAKWKHFNLNRGAAFKDVKFGEQEKALVKLYAKQVRAVTKLVTKLCEDDEQARDFAEQARKVAKLCEDDEQAREVADQARKVAKLCEDEELVLALANLYEDEKQARPLAKLDEDKKQTGPLAKLDEDKKQTGPLAKLDEDKKQTGPLAKLDEDKKQNFVFAKKWIESEVRKRVEDVEYGEWRKKNNGSQNGGDKGKDKAGRTGTNDGVGGNGTNDRVGFNLLSGGGRKRAKDGGRGEKAKDGVREEAKKLPEVIYNALPAIYPGRTALHMAAANGNVRIVEAICGTKNVDWNKKDVFGYTPLHLACYSLHENRDKVIKTLLSCNKINANVSAKEEGYYLTALHLAVKARSKDVVDMLLDWDPQRKNEVLDVDARSKFRLTAFHIAVQEALNAKFKTERADFVTMLVGFIRFMNKHSPEAINKSDKTKSTPLHTCVENNDHELVELLLEDGDKIDPELLDAKGRTALEIAVQQGDYAMVQMIQRYLERSGLFGDHQAYADSANAILVGAALLATVTFTAWVQFPTNDSTLFWVFISFSFYFAIATFIAAAGAAIPSRGSTLGLVRRAVLASAICLEISLGCAVAAFATAGFLILPPGKPHRKVIATTAIGGFVCFFFLLTFLRKITKALDPIFLWLDYGIKSQIKKRIWEPVTEGVTSRLVQMKLVKDLEEWYKKDVTDPVRKLTFLPSTSNDDDDSTTSSSHDGSTGSSHNKSIGSSSMGKGSGRTGSTS</sequence>
<dbReference type="Proteomes" id="UP001497444">
    <property type="component" value="Chromosome 3"/>
</dbReference>
<dbReference type="Pfam" id="PF12796">
    <property type="entry name" value="Ank_2"/>
    <property type="match status" value="2"/>
</dbReference>
<feature type="region of interest" description="Disordered" evidence="2">
    <location>
        <begin position="736"/>
        <end position="779"/>
    </location>
</feature>
<feature type="transmembrane region" description="Helical" evidence="3">
    <location>
        <begin position="577"/>
        <end position="603"/>
    </location>
</feature>
<dbReference type="EMBL" id="OZ020098">
    <property type="protein sequence ID" value="CAK9270999.1"/>
    <property type="molecule type" value="Genomic_DNA"/>
</dbReference>
<feature type="region of interest" description="Disordered" evidence="2">
    <location>
        <begin position="158"/>
        <end position="198"/>
    </location>
</feature>
<dbReference type="PROSITE" id="PS50297">
    <property type="entry name" value="ANK_REP_REGION"/>
    <property type="match status" value="2"/>
</dbReference>
<proteinExistence type="predicted"/>
<dbReference type="PANTHER" id="PTHR24121">
    <property type="entry name" value="NO MECHANORECEPTOR POTENTIAL C, ISOFORM D-RELATED"/>
    <property type="match status" value="1"/>
</dbReference>
<name>A0ABP0WVV7_9BRYO</name>
<feature type="repeat" description="ANK" evidence="1">
    <location>
        <begin position="475"/>
        <end position="503"/>
    </location>
</feature>